<feature type="compositionally biased region" description="Pro residues" evidence="1">
    <location>
        <begin position="391"/>
        <end position="400"/>
    </location>
</feature>
<feature type="region of interest" description="Disordered" evidence="1">
    <location>
        <begin position="1990"/>
        <end position="2016"/>
    </location>
</feature>
<feature type="compositionally biased region" description="Low complexity" evidence="1">
    <location>
        <begin position="976"/>
        <end position="998"/>
    </location>
</feature>
<feature type="compositionally biased region" description="Polar residues" evidence="1">
    <location>
        <begin position="681"/>
        <end position="693"/>
    </location>
</feature>
<dbReference type="Proteomes" id="UP000504634">
    <property type="component" value="Unplaced"/>
</dbReference>
<feature type="compositionally biased region" description="Acidic residues" evidence="1">
    <location>
        <begin position="1354"/>
        <end position="1393"/>
    </location>
</feature>
<dbReference type="InterPro" id="IPR039892">
    <property type="entry name" value="Spa2/Sph1"/>
</dbReference>
<reference evidence="3" key="1">
    <citation type="submission" date="2025-08" db="UniProtKB">
        <authorList>
            <consortium name="RefSeq"/>
        </authorList>
    </citation>
    <scope>IDENTIFICATION</scope>
    <source>
        <strain evidence="3">11010-0011.00</strain>
        <tissue evidence="3">Whole body</tissue>
    </source>
</reference>
<feature type="compositionally biased region" description="Basic and acidic residues" evidence="1">
    <location>
        <begin position="1834"/>
        <end position="1844"/>
    </location>
</feature>
<feature type="region of interest" description="Disordered" evidence="1">
    <location>
        <begin position="2086"/>
        <end position="2202"/>
    </location>
</feature>
<gene>
    <name evidence="3" type="primary">LOC115626157</name>
</gene>
<protein>
    <submittedName>
        <fullName evidence="3">Protein piccolo isoform X7</fullName>
    </submittedName>
</protein>
<feature type="region of interest" description="Disordered" evidence="1">
    <location>
        <begin position="1218"/>
        <end position="1243"/>
    </location>
</feature>
<name>A0A6J2TP52_DROLE</name>
<feature type="compositionally biased region" description="Low complexity" evidence="1">
    <location>
        <begin position="341"/>
        <end position="359"/>
    </location>
</feature>
<feature type="compositionally biased region" description="Low complexity" evidence="1">
    <location>
        <begin position="280"/>
        <end position="313"/>
    </location>
</feature>
<feature type="region of interest" description="Disordered" evidence="1">
    <location>
        <begin position="120"/>
        <end position="629"/>
    </location>
</feature>
<accession>A0A6J2TP52</accession>
<feature type="compositionally biased region" description="Low complexity" evidence="1">
    <location>
        <begin position="367"/>
        <end position="390"/>
    </location>
</feature>
<feature type="compositionally biased region" description="Low complexity" evidence="1">
    <location>
        <begin position="2219"/>
        <end position="2231"/>
    </location>
</feature>
<evidence type="ECO:0000313" key="2">
    <source>
        <dbReference type="Proteomes" id="UP000504634"/>
    </source>
</evidence>
<feature type="compositionally biased region" description="Pro residues" evidence="1">
    <location>
        <begin position="479"/>
        <end position="490"/>
    </location>
</feature>
<feature type="region of interest" description="Disordered" evidence="1">
    <location>
        <begin position="915"/>
        <end position="939"/>
    </location>
</feature>
<feature type="compositionally biased region" description="Low complexity" evidence="1">
    <location>
        <begin position="505"/>
        <end position="518"/>
    </location>
</feature>
<feature type="compositionally biased region" description="Low complexity" evidence="1">
    <location>
        <begin position="154"/>
        <end position="166"/>
    </location>
</feature>
<feature type="region of interest" description="Disordered" evidence="1">
    <location>
        <begin position="856"/>
        <end position="903"/>
    </location>
</feature>
<feature type="compositionally biased region" description="Polar residues" evidence="1">
    <location>
        <begin position="325"/>
        <end position="340"/>
    </location>
</feature>
<dbReference type="GO" id="GO:0005078">
    <property type="term" value="F:MAP-kinase scaffold activity"/>
    <property type="evidence" value="ECO:0007669"/>
    <property type="project" value="TreeGrafter"/>
</dbReference>
<feature type="region of interest" description="Disordered" evidence="1">
    <location>
        <begin position="648"/>
        <end position="695"/>
    </location>
</feature>
<feature type="compositionally biased region" description="Low complexity" evidence="1">
    <location>
        <begin position="916"/>
        <end position="929"/>
    </location>
</feature>
<feature type="compositionally biased region" description="Acidic residues" evidence="1">
    <location>
        <begin position="1308"/>
        <end position="1320"/>
    </location>
</feature>
<feature type="compositionally biased region" description="Polar residues" evidence="1">
    <location>
        <begin position="856"/>
        <end position="870"/>
    </location>
</feature>
<feature type="compositionally biased region" description="Basic and acidic residues" evidence="1">
    <location>
        <begin position="1218"/>
        <end position="1235"/>
    </location>
</feature>
<feature type="compositionally biased region" description="Polar residues" evidence="1">
    <location>
        <begin position="1860"/>
        <end position="1870"/>
    </location>
</feature>
<feature type="compositionally biased region" description="Pro residues" evidence="1">
    <location>
        <begin position="235"/>
        <end position="252"/>
    </location>
</feature>
<feature type="compositionally biased region" description="Basic and acidic residues" evidence="1">
    <location>
        <begin position="1284"/>
        <end position="1293"/>
    </location>
</feature>
<organism evidence="2 3">
    <name type="scientific">Drosophila lebanonensis</name>
    <name type="common">Fruit fly</name>
    <name type="synonym">Scaptodrosophila lebanonensis</name>
    <dbReference type="NCBI Taxonomy" id="7225"/>
    <lineage>
        <taxon>Eukaryota</taxon>
        <taxon>Metazoa</taxon>
        <taxon>Ecdysozoa</taxon>
        <taxon>Arthropoda</taxon>
        <taxon>Hexapoda</taxon>
        <taxon>Insecta</taxon>
        <taxon>Pterygota</taxon>
        <taxon>Neoptera</taxon>
        <taxon>Endopterygota</taxon>
        <taxon>Diptera</taxon>
        <taxon>Brachycera</taxon>
        <taxon>Muscomorpha</taxon>
        <taxon>Ephydroidea</taxon>
        <taxon>Drosophilidae</taxon>
        <taxon>Scaptodrosophila</taxon>
    </lineage>
</organism>
<feature type="compositionally biased region" description="Basic and acidic residues" evidence="1">
    <location>
        <begin position="1413"/>
        <end position="1428"/>
    </location>
</feature>
<feature type="region of interest" description="Disordered" evidence="1">
    <location>
        <begin position="1350"/>
        <end position="1393"/>
    </location>
</feature>
<feature type="region of interest" description="Disordered" evidence="1">
    <location>
        <begin position="2368"/>
        <end position="2397"/>
    </location>
</feature>
<feature type="region of interest" description="Disordered" evidence="1">
    <location>
        <begin position="1280"/>
        <end position="1337"/>
    </location>
</feature>
<feature type="compositionally biased region" description="Acidic residues" evidence="1">
    <location>
        <begin position="1450"/>
        <end position="1464"/>
    </location>
</feature>
<feature type="compositionally biased region" description="Polar residues" evidence="1">
    <location>
        <begin position="877"/>
        <end position="903"/>
    </location>
</feature>
<feature type="compositionally biased region" description="Polar residues" evidence="1">
    <location>
        <begin position="2374"/>
        <end position="2390"/>
    </location>
</feature>
<dbReference type="OrthoDB" id="6107953at2759"/>
<dbReference type="PANTHER" id="PTHR21601:SF0">
    <property type="entry name" value="PROTEIN SPA2-RELATED"/>
    <property type="match status" value="1"/>
</dbReference>
<feature type="region of interest" description="Disordered" evidence="1">
    <location>
        <begin position="976"/>
        <end position="1062"/>
    </location>
</feature>
<feature type="compositionally biased region" description="Low complexity" evidence="1">
    <location>
        <begin position="648"/>
        <end position="671"/>
    </location>
</feature>
<feature type="compositionally biased region" description="Low complexity" evidence="1">
    <location>
        <begin position="1028"/>
        <end position="1060"/>
    </location>
</feature>
<feature type="region of interest" description="Disordered" evidence="1">
    <location>
        <begin position="2219"/>
        <end position="2290"/>
    </location>
</feature>
<dbReference type="RefSeq" id="XP_030377290.1">
    <property type="nucleotide sequence ID" value="XM_030521430.1"/>
</dbReference>
<feature type="compositionally biased region" description="Basic and acidic residues" evidence="1">
    <location>
        <begin position="267"/>
        <end position="279"/>
    </location>
</feature>
<sequence length="2551" mass="283841">MATSTLQAQPATTTATTTAATIAAKNPQLKRVVYSKYRELLGSYNDKANAIIDTLPAYMVREDRGFQHMDPETYGQRGAGGGYEAPACVQNAMMTKDKKPFTYTPGGIDLSQIKSERMAKRLARNAQAEGATGASQQNRPAQPLSPSGGGGGQAAAAMGAAALGMPFQVLPPPPPPPQPGLGQGQGQAGKKPTNGNNVAAPPPPPPQSTLAPPSGRVSAPGSPATARKSPTPQRFEPPPLGFRPEIKIPPNPMAALRKVPPPVEKNTFWKDEYVKERSKSPNPEAAVPVAAPPSASYNGNNDYSNNNSSNSNSIDAVDAFKRANATPTLNTQPATPQSFDSNNYNNGNFNSYNNNNNSYTPYTPTAQQQQQQQQQYQLPSPKTPPLQQQQPTPPATPPQQPRQEFRSVPMPQSPAVNVYTRPAEAPHSPFEQQQQQQRATKSPFRYVQQQQQQQQQQQPAQQQQSPSQRPPTAISPLAQPQPPQQAPSPAPVQTVPWRTQRAVTPAQPQQQQQQQQPQPTHPQPIFNNVQQQQRSRDVFSPARTETAPPPQQQYQAPKPSNIGSLYIAPLAQPTEPQAQRIVQQVARDSPMRQLPQQQPQQQQQQQQGGQPLRWLSSQPASKEQAPWARAEENGNVLPSSLRQTTPAPQAVISQQQQQPPAPQSTPYYQPQLVQGNGFGQAPSQQNFGSNAQPSGLRLQINTNANVAATNIVNQSGPRERIIPITLEQTPTYAAAQPNFGGYNNYPASTQSLAQWREPSIQRVISPTQQQQQLVNNTNNNNTRTIPISIEGGRGGPVSQSPVVLQNDPRSPPIQSKSFRILQKITDTVDDVGVGNAKPETPKLEDQPAQLQRPQFARQMSAQQARNSPTIEQMRRMQISQDQQTVTSSPPVVWSQQGNGVGTQNRYTQQRSIYDTPQQQQQYIPPSEQQAPEPKKYTGSAIPSRSFKILQAMTTPENAEHKIHTELDSDLDKLELNETTNNSDNNNYNNENNRNNNNNKHNKEINSDSKKRHSYTPTSTSTPTPPPSTNTSISQDTHSSNSSLSSDSSCPPQPPRSQSVPPQFPYPYGYPYPWYMPPPPAVATNSAGQVNGESPCVPPPMPPHILNWPYPYPYPPPPPPSTDGKQTDVYPPYPYYYPYYPPPPPYGQAPTTGEGQQPTVSYPSFPPPYGAYPYPVAPSYSQSSTESRASSVLPDIIITPSTDDVPSQIIMQHHIKVEPREPPKRAHSVEIEEVSSRPKNRNICNNRQEVMDVLNQRLASINKISGGNTQANLSKQLQKNYAGEQSKKLGDRSSSENASPVQVDKKLEDDDSSVDDSSDDEVTPKHAPSRPAPLQAIKSVTNVQIYKGLGKQLEELESESDSDSDSDEDDVTTADGESEIFDEEVAEEEGLVEEIDDYMVEEDLSVIYEEESELERSSEYAKTVIKRDGSNVSDATIGDRHIDELDKQIEENDNADGNDDDDDESNSVTVRLPLRFSFSRSSNDENIATVEVGNTTQLEEKRNSISLDKKRCSFSIAKVDSESEPEDGDNDCEVSVTISLSNSSRSNSLDLQAKPSSVQDIATPVVSNEDVSASFSLGMRNKFLGETKTGEVTNNIALVEDVNEVDTKVTTEAEPKEEFDFFATLMATKMQAQKMMEQSKNFWKVPASKPVEPVAEKNATDSPILRSKPSDAQQRPRPKSCDMTKTKASLEAAKNSFWSTFEAAAKEPEPQTESAEPEGETDFWSHLEKNEEEMQWTKKKKTVTYTPLQRENIKIIDHCVSTLKPKIDVMPHAQNAVISFVEEQTPKADTIVQEAEEEDEEEEEDFWASIEQEKTANSSRNYFPRQEQDFQENQENQHEQPLEQHEQDDEDIDFWADIKPTNDNSESNNVPEFQFDPTKYPEEPREVDTDEEIDFWAEIEANRKNDDDDVTFHKSATFWARKERQSSVEETPYKPVETKAFRAKLPDEPAVEIDVWATLEAARGEEPQIVDPIIEEENVLAEQYDELEHEEVVDDKEEIPTQELEECPSTETTLNRDNTMSLASMHEPATVHTWMPYTPTVESTANNDEDEPDFWADIEQDRVNREEVEEAEQKRHNYRKAMAFFSTSIDEHKEQQATEPYKPIEKTTQSGSVIPEETETPHNTDDSAEFDLGPPGGYVIIGEDGAVVEEHKPFPADQEEERASATPTNIERPLPQVYVEPQPKPQSKRLPNGLPDLEVNTEVAPKISVRERINVFETTSDTTTTNSNPTTTIALPPKGKGFSTHSLSVESCKGTLSRNSSTQRSESEIEEDDSGVTDMNRQLSETDTESESFPELRKMTSYQRAATHSRLFKLLQDENDIPEGEVSQPDEFQFKPSRRKIVHNVSITRRQNPNALADAETMTQRRERLSLPLRKNTSIDADNPSTPNSPASPIMGQPHNQRVVSDKLVNELVQSLLLKNDSTHLRNLPMERLQAAAKRALVEEMDSLDNTSGDSTPAITPKQDKEYADYYNSWSDATGAEEIVPSKAFRTLQDARRSPWTARCPRVLSSKTINRDLSRVTESPEIVSSRGSKSPECFRQSREKSVSSWRKL</sequence>
<dbReference type="PANTHER" id="PTHR21601">
    <property type="entry name" value="SPA2 PROTEIN"/>
    <property type="match status" value="1"/>
</dbReference>
<feature type="compositionally biased region" description="Polar residues" evidence="1">
    <location>
        <begin position="2242"/>
        <end position="2263"/>
    </location>
</feature>
<feature type="compositionally biased region" description="Acidic residues" evidence="1">
    <location>
        <begin position="1793"/>
        <end position="1805"/>
    </location>
</feature>
<feature type="region of interest" description="Disordered" evidence="1">
    <location>
        <begin position="1652"/>
        <end position="1685"/>
    </location>
</feature>
<dbReference type="GeneID" id="115626157"/>
<keyword evidence="2" id="KW-1185">Reference proteome</keyword>
<evidence type="ECO:0000313" key="3">
    <source>
        <dbReference type="RefSeq" id="XP_030377290.1"/>
    </source>
</evidence>
<proteinExistence type="predicted"/>
<evidence type="ECO:0000256" key="1">
    <source>
        <dbReference type="SAM" id="MobiDB-lite"/>
    </source>
</evidence>
<feature type="compositionally biased region" description="Pro residues" evidence="1">
    <location>
        <begin position="169"/>
        <end position="179"/>
    </location>
</feature>
<feature type="region of interest" description="Disordered" evidence="1">
    <location>
        <begin position="1792"/>
        <end position="1887"/>
    </location>
</feature>
<feature type="region of interest" description="Disordered" evidence="1">
    <location>
        <begin position="1409"/>
        <end position="1467"/>
    </location>
</feature>
<feature type="region of interest" description="Disordered" evidence="1">
    <location>
        <begin position="2518"/>
        <end position="2551"/>
    </location>
</feature>
<feature type="compositionally biased region" description="Low complexity" evidence="1">
    <location>
        <begin position="448"/>
        <end position="467"/>
    </location>
</feature>
<feature type="compositionally biased region" description="Basic and acidic residues" evidence="1">
    <location>
        <begin position="1436"/>
        <end position="1449"/>
    </location>
</feature>
<feature type="compositionally biased region" description="Low complexity" evidence="1">
    <location>
        <begin position="593"/>
        <end position="612"/>
    </location>
</feature>